<dbReference type="InterPro" id="IPR056179">
    <property type="entry name" value="DHQS_C"/>
</dbReference>
<keyword evidence="9" id="KW-0170">Cobalt</keyword>
<keyword evidence="4 9" id="KW-0479">Metal-binding</keyword>
<comment type="pathway">
    <text evidence="9">Metabolic intermediate biosynthesis; chorismate biosynthesis; chorismate from D-erythrose 4-phosphate and phosphoenolpyruvate: step 2/7.</text>
</comment>
<keyword evidence="9" id="KW-0057">Aromatic amino acid biosynthesis</keyword>
<feature type="binding site" evidence="9">
    <location>
        <begin position="71"/>
        <end position="76"/>
    </location>
    <ligand>
        <name>NAD(+)</name>
        <dbReference type="ChEBI" id="CHEBI:57540"/>
    </ligand>
</feature>
<evidence type="ECO:0000256" key="6">
    <source>
        <dbReference type="ARBA" id="ARBA00022833"/>
    </source>
</evidence>
<dbReference type="GO" id="GO:0046872">
    <property type="term" value="F:metal ion binding"/>
    <property type="evidence" value="ECO:0007669"/>
    <property type="project" value="UniProtKB-KW"/>
</dbReference>
<feature type="binding site" evidence="9">
    <location>
        <begin position="105"/>
        <end position="109"/>
    </location>
    <ligand>
        <name>NAD(+)</name>
        <dbReference type="ChEBI" id="CHEBI:57540"/>
    </ligand>
</feature>
<comment type="catalytic activity">
    <reaction evidence="9">
        <text>7-phospho-2-dehydro-3-deoxy-D-arabino-heptonate = 3-dehydroquinate + phosphate</text>
        <dbReference type="Rhea" id="RHEA:21968"/>
        <dbReference type="ChEBI" id="CHEBI:32364"/>
        <dbReference type="ChEBI" id="CHEBI:43474"/>
        <dbReference type="ChEBI" id="CHEBI:58394"/>
        <dbReference type="EC" id="4.2.3.4"/>
    </reaction>
</comment>
<dbReference type="CDD" id="cd08195">
    <property type="entry name" value="DHQS"/>
    <property type="match status" value="1"/>
</dbReference>
<evidence type="ECO:0000256" key="9">
    <source>
        <dbReference type="HAMAP-Rule" id="MF_00110"/>
    </source>
</evidence>
<comment type="cofactor">
    <cofactor evidence="9">
        <name>Co(2+)</name>
        <dbReference type="ChEBI" id="CHEBI:48828"/>
    </cofactor>
    <cofactor evidence="9">
        <name>Zn(2+)</name>
        <dbReference type="ChEBI" id="CHEBI:29105"/>
    </cofactor>
    <text evidence="9">Binds 1 divalent metal cation per subunit. Can use either Co(2+) or Zn(2+).</text>
</comment>
<dbReference type="GO" id="GO:0000166">
    <property type="term" value="F:nucleotide binding"/>
    <property type="evidence" value="ECO:0007669"/>
    <property type="project" value="UniProtKB-KW"/>
</dbReference>
<evidence type="ECO:0000256" key="3">
    <source>
        <dbReference type="ARBA" id="ARBA00003485"/>
    </source>
</evidence>
<feature type="binding site" evidence="9">
    <location>
        <position position="151"/>
    </location>
    <ligand>
        <name>NAD(+)</name>
        <dbReference type="ChEBI" id="CHEBI:57540"/>
    </ligand>
</feature>
<keyword evidence="14" id="KW-1185">Reference proteome</keyword>
<feature type="binding site" evidence="9">
    <location>
        <position position="142"/>
    </location>
    <ligand>
        <name>NAD(+)</name>
        <dbReference type="ChEBI" id="CHEBI:57540"/>
    </ligand>
</feature>
<evidence type="ECO:0000256" key="2">
    <source>
        <dbReference type="ARBA" id="ARBA00001947"/>
    </source>
</evidence>
<dbReference type="EMBL" id="JACCCW010000001">
    <property type="protein sequence ID" value="NYF79509.1"/>
    <property type="molecule type" value="Genomic_DNA"/>
</dbReference>
<evidence type="ECO:0000256" key="4">
    <source>
        <dbReference type="ARBA" id="ARBA00022723"/>
    </source>
</evidence>
<name>A0A7Y9TGH9_9BACT</name>
<dbReference type="GO" id="GO:0003856">
    <property type="term" value="F:3-dehydroquinate synthase activity"/>
    <property type="evidence" value="ECO:0007669"/>
    <property type="project" value="UniProtKB-UniRule"/>
</dbReference>
<protein>
    <recommendedName>
        <fullName evidence="9 10">3-dehydroquinate synthase</fullName>
        <shortName evidence="9">DHQS</shortName>
        <ecNumber evidence="9 10">4.2.3.4</ecNumber>
    </recommendedName>
</protein>
<keyword evidence="6 9" id="KW-0862">Zinc</keyword>
<reference evidence="13 14" key="1">
    <citation type="submission" date="2020-07" db="EMBL/GenBank/DDBJ databases">
        <title>Genomic Encyclopedia of Type Strains, Phase IV (KMG-V): Genome sequencing to study the core and pangenomes of soil and plant-associated prokaryotes.</title>
        <authorList>
            <person name="Whitman W."/>
        </authorList>
    </citation>
    <scope>NUCLEOTIDE SEQUENCE [LARGE SCALE GENOMIC DNA]</scope>
    <source>
        <strain evidence="13 14">X4EP2</strain>
    </source>
</reference>
<dbReference type="InterPro" id="IPR050071">
    <property type="entry name" value="Dehydroquinate_synthase"/>
</dbReference>
<evidence type="ECO:0000259" key="12">
    <source>
        <dbReference type="Pfam" id="PF24621"/>
    </source>
</evidence>
<comment type="cofactor">
    <cofactor evidence="1 9">
        <name>NAD(+)</name>
        <dbReference type="ChEBI" id="CHEBI:57540"/>
    </cofactor>
</comment>
<comment type="similarity">
    <text evidence="9">Belongs to the sugar phosphate cyclases superfamily. Dehydroquinate synthase family.</text>
</comment>
<dbReference type="GO" id="GO:0008652">
    <property type="term" value="P:amino acid biosynthetic process"/>
    <property type="evidence" value="ECO:0007669"/>
    <property type="project" value="UniProtKB-KW"/>
</dbReference>
<keyword evidence="9" id="KW-0963">Cytoplasm</keyword>
<keyword evidence="9" id="KW-0028">Amino-acid biosynthesis</keyword>
<dbReference type="NCBIfam" id="TIGR01357">
    <property type="entry name" value="aroB"/>
    <property type="match status" value="1"/>
</dbReference>
<comment type="subcellular location">
    <subcellularLocation>
        <location evidence="9">Cytoplasm</location>
    </subcellularLocation>
</comment>
<dbReference type="AlphaFoldDB" id="A0A7Y9TGH9"/>
<dbReference type="EC" id="4.2.3.4" evidence="9 10"/>
<dbReference type="Gene3D" id="3.40.50.1970">
    <property type="match status" value="1"/>
</dbReference>
<dbReference type="UniPathway" id="UPA00053">
    <property type="reaction ID" value="UER00085"/>
</dbReference>
<evidence type="ECO:0000313" key="13">
    <source>
        <dbReference type="EMBL" id="NYF79509.1"/>
    </source>
</evidence>
<dbReference type="Proteomes" id="UP000589520">
    <property type="component" value="Unassembled WGS sequence"/>
</dbReference>
<feature type="binding site" evidence="9">
    <location>
        <position position="184"/>
    </location>
    <ligand>
        <name>Zn(2+)</name>
        <dbReference type="ChEBI" id="CHEBI:29105"/>
    </ligand>
</feature>
<gene>
    <name evidence="9" type="primary">aroB</name>
    <name evidence="13" type="ORF">HDF17_001796</name>
</gene>
<sequence>MPSIPLTTPTARYDIVIGSGLLRTLFPRLCKLSNGKPFRPFIVTSPEIWELWSKSILASFPEPPTVLFLPSGEAHKRLASVEALAQQLATAGADRDSLLLALGGGVIGDITGFLAAIYMRGIPYVQLPSTLLAQVDSSIGGKTGVNLVAGKNLIGSFHHPLAVFADTDLLGTLPSAELRSGLQESVKAAIIRNPRLFRYLEQNSQAVLAGDADALTRVVAASVRVKADVVSQDELESGLRMILNFGHTIGHAIESATKYKQLLHGQAVGWGSIAAAHLSLSRGAITQNEFDRMVNLILLYGPLPAFTAKAAKLVELTGSDKKKRSGRRAFVLTTGIGSTEVVYDVTDAELLAATESMLARMQQVTSKPSARSRKK</sequence>
<dbReference type="Pfam" id="PF24621">
    <property type="entry name" value="DHQS_C"/>
    <property type="match status" value="1"/>
</dbReference>
<dbReference type="PANTHER" id="PTHR43622:SF1">
    <property type="entry name" value="3-DEHYDROQUINATE SYNTHASE"/>
    <property type="match status" value="1"/>
</dbReference>
<keyword evidence="7 9" id="KW-0520">NAD</keyword>
<dbReference type="InterPro" id="IPR016037">
    <property type="entry name" value="DHQ_synth_AroB"/>
</dbReference>
<feature type="domain" description="3-dehydroquinate synthase N-terminal" evidence="11">
    <location>
        <begin position="68"/>
        <end position="179"/>
    </location>
</feature>
<feature type="binding site" evidence="9">
    <location>
        <position position="264"/>
    </location>
    <ligand>
        <name>Zn(2+)</name>
        <dbReference type="ChEBI" id="CHEBI:29105"/>
    </ligand>
</feature>
<dbReference type="RefSeq" id="WP_179489848.1">
    <property type="nucleotide sequence ID" value="NZ_JACCCW010000001.1"/>
</dbReference>
<accession>A0A7Y9TGH9</accession>
<dbReference type="GO" id="GO:0009073">
    <property type="term" value="P:aromatic amino acid family biosynthetic process"/>
    <property type="evidence" value="ECO:0007669"/>
    <property type="project" value="UniProtKB-KW"/>
</dbReference>
<comment type="function">
    <text evidence="3 9">Catalyzes the conversion of 3-deoxy-D-arabino-heptulosonate 7-phosphate (DAHP) to dehydroquinate (DHQ).</text>
</comment>
<evidence type="ECO:0000259" key="11">
    <source>
        <dbReference type="Pfam" id="PF01761"/>
    </source>
</evidence>
<evidence type="ECO:0000256" key="8">
    <source>
        <dbReference type="ARBA" id="ARBA00023239"/>
    </source>
</evidence>
<comment type="cofactor">
    <cofactor evidence="2">
        <name>Zn(2+)</name>
        <dbReference type="ChEBI" id="CHEBI:29105"/>
    </cofactor>
</comment>
<evidence type="ECO:0000256" key="1">
    <source>
        <dbReference type="ARBA" id="ARBA00001911"/>
    </source>
</evidence>
<dbReference type="FunFam" id="3.40.50.1970:FF:000007">
    <property type="entry name" value="Pentafunctional AROM polypeptide"/>
    <property type="match status" value="1"/>
</dbReference>
<evidence type="ECO:0000256" key="7">
    <source>
        <dbReference type="ARBA" id="ARBA00023027"/>
    </source>
</evidence>
<evidence type="ECO:0000256" key="5">
    <source>
        <dbReference type="ARBA" id="ARBA00022741"/>
    </source>
</evidence>
<dbReference type="InterPro" id="IPR030960">
    <property type="entry name" value="DHQS/DOIS_N"/>
</dbReference>
<organism evidence="13 14">
    <name type="scientific">Granulicella arctica</name>
    <dbReference type="NCBI Taxonomy" id="940613"/>
    <lineage>
        <taxon>Bacteria</taxon>
        <taxon>Pseudomonadati</taxon>
        <taxon>Acidobacteriota</taxon>
        <taxon>Terriglobia</taxon>
        <taxon>Terriglobales</taxon>
        <taxon>Acidobacteriaceae</taxon>
        <taxon>Granulicella</taxon>
    </lineage>
</organism>
<dbReference type="Gene3D" id="1.20.1090.10">
    <property type="entry name" value="Dehydroquinate synthase-like - alpha domain"/>
    <property type="match status" value="1"/>
</dbReference>
<evidence type="ECO:0000313" key="14">
    <source>
        <dbReference type="Proteomes" id="UP000589520"/>
    </source>
</evidence>
<keyword evidence="5 9" id="KW-0547">Nucleotide-binding</keyword>
<dbReference type="SUPFAM" id="SSF56796">
    <property type="entry name" value="Dehydroquinate synthase-like"/>
    <property type="match status" value="1"/>
</dbReference>
<feature type="binding site" evidence="9">
    <location>
        <position position="247"/>
    </location>
    <ligand>
        <name>Zn(2+)</name>
        <dbReference type="ChEBI" id="CHEBI:29105"/>
    </ligand>
</feature>
<keyword evidence="8 9" id="KW-0456">Lyase</keyword>
<dbReference type="PANTHER" id="PTHR43622">
    <property type="entry name" value="3-DEHYDROQUINATE SYNTHASE"/>
    <property type="match status" value="1"/>
</dbReference>
<dbReference type="Pfam" id="PF01761">
    <property type="entry name" value="DHQ_synthase"/>
    <property type="match status" value="1"/>
</dbReference>
<dbReference type="GO" id="GO:0005737">
    <property type="term" value="C:cytoplasm"/>
    <property type="evidence" value="ECO:0007669"/>
    <property type="project" value="UniProtKB-SubCell"/>
</dbReference>
<evidence type="ECO:0000256" key="10">
    <source>
        <dbReference type="NCBIfam" id="TIGR01357"/>
    </source>
</evidence>
<proteinExistence type="inferred from homology"/>
<comment type="caution">
    <text evidence="13">The sequence shown here is derived from an EMBL/GenBank/DDBJ whole genome shotgun (WGS) entry which is preliminary data.</text>
</comment>
<dbReference type="HAMAP" id="MF_00110">
    <property type="entry name" value="DHQ_synthase"/>
    <property type="match status" value="1"/>
</dbReference>
<comment type="caution">
    <text evidence="9">Lacks conserved residue(s) required for the propagation of feature annotation.</text>
</comment>
<feature type="domain" description="3-dehydroquinate synthase C-terminal" evidence="12">
    <location>
        <begin position="181"/>
        <end position="323"/>
    </location>
</feature>
<dbReference type="GO" id="GO:0009423">
    <property type="term" value="P:chorismate biosynthetic process"/>
    <property type="evidence" value="ECO:0007669"/>
    <property type="project" value="UniProtKB-UniRule"/>
</dbReference>